<keyword evidence="3" id="KW-1185">Reference proteome</keyword>
<dbReference type="Proteomes" id="UP000789845">
    <property type="component" value="Unassembled WGS sequence"/>
</dbReference>
<feature type="region of interest" description="Disordered" evidence="1">
    <location>
        <begin position="50"/>
        <end position="82"/>
    </location>
</feature>
<dbReference type="RefSeq" id="WP_230497375.1">
    <property type="nucleotide sequence ID" value="NZ_CAKJTG010000016.1"/>
</dbReference>
<evidence type="ECO:0000313" key="3">
    <source>
        <dbReference type="Proteomes" id="UP000789845"/>
    </source>
</evidence>
<evidence type="ECO:0000313" key="2">
    <source>
        <dbReference type="EMBL" id="CAG9609140.1"/>
    </source>
</evidence>
<gene>
    <name evidence="2" type="ORF">NEOCIP111885_02881</name>
</gene>
<organism evidence="2 3">
    <name type="scientific">Pseudoneobacillus rhizosphaerae</name>
    <dbReference type="NCBI Taxonomy" id="2880968"/>
    <lineage>
        <taxon>Bacteria</taxon>
        <taxon>Bacillati</taxon>
        <taxon>Bacillota</taxon>
        <taxon>Bacilli</taxon>
        <taxon>Bacillales</taxon>
        <taxon>Bacillaceae</taxon>
        <taxon>Pseudoneobacillus</taxon>
    </lineage>
</organism>
<sequence>MVVSKLRWAEKKKADIKKKITQLKKDYGKAEDKSKRKKIRREIKKLQDSIPGLNRIIHQNSKDTVRDQKEESRREEVQKHQQEAELAKLIKQDLEKRKTKTIVSVQMKDNSEKSNKVCPSCGVPYNYSSGFSRCRCT</sequence>
<accession>A0A9C7GBT7</accession>
<protein>
    <submittedName>
        <fullName evidence="2">Uncharacterized protein</fullName>
    </submittedName>
</protein>
<dbReference type="EMBL" id="CAKJTG010000016">
    <property type="protein sequence ID" value="CAG9609140.1"/>
    <property type="molecule type" value="Genomic_DNA"/>
</dbReference>
<feature type="compositionally biased region" description="Basic and acidic residues" evidence="1">
    <location>
        <begin position="60"/>
        <end position="82"/>
    </location>
</feature>
<dbReference type="AlphaFoldDB" id="A0A9C7GBT7"/>
<proteinExistence type="predicted"/>
<evidence type="ECO:0000256" key="1">
    <source>
        <dbReference type="SAM" id="MobiDB-lite"/>
    </source>
</evidence>
<reference evidence="2" key="1">
    <citation type="submission" date="2021-10" db="EMBL/GenBank/DDBJ databases">
        <authorList>
            <person name="Criscuolo A."/>
        </authorList>
    </citation>
    <scope>NUCLEOTIDE SEQUENCE</scope>
    <source>
        <strain evidence="2">CIP111885</strain>
    </source>
</reference>
<name>A0A9C7GBT7_9BACI</name>
<comment type="caution">
    <text evidence="2">The sequence shown here is derived from an EMBL/GenBank/DDBJ whole genome shotgun (WGS) entry which is preliminary data.</text>
</comment>